<keyword evidence="3" id="KW-1185">Reference proteome</keyword>
<organism evidence="2 3">
    <name type="scientific">Necator americanus</name>
    <name type="common">Human hookworm</name>
    <dbReference type="NCBI Taxonomy" id="51031"/>
    <lineage>
        <taxon>Eukaryota</taxon>
        <taxon>Metazoa</taxon>
        <taxon>Ecdysozoa</taxon>
        <taxon>Nematoda</taxon>
        <taxon>Chromadorea</taxon>
        <taxon>Rhabditida</taxon>
        <taxon>Rhabditina</taxon>
        <taxon>Rhabditomorpha</taxon>
        <taxon>Strongyloidea</taxon>
        <taxon>Ancylostomatidae</taxon>
        <taxon>Bunostominae</taxon>
        <taxon>Necator</taxon>
    </lineage>
</organism>
<protein>
    <submittedName>
        <fullName evidence="2">Uncharacterized protein</fullName>
    </submittedName>
</protein>
<name>A0ABR1DFR3_NECAM</name>
<accession>A0ABR1DFR3</accession>
<dbReference type="Proteomes" id="UP001303046">
    <property type="component" value="Unassembled WGS sequence"/>
</dbReference>
<reference evidence="2 3" key="1">
    <citation type="submission" date="2023-08" db="EMBL/GenBank/DDBJ databases">
        <title>A Necator americanus chromosomal reference genome.</title>
        <authorList>
            <person name="Ilik V."/>
            <person name="Petrzelkova K.J."/>
            <person name="Pardy F."/>
            <person name="Fuh T."/>
            <person name="Niatou-Singa F.S."/>
            <person name="Gouil Q."/>
            <person name="Baker L."/>
            <person name="Ritchie M.E."/>
            <person name="Jex A.R."/>
            <person name="Gazzola D."/>
            <person name="Li H."/>
            <person name="Toshio Fujiwara R."/>
            <person name="Zhan B."/>
            <person name="Aroian R.V."/>
            <person name="Pafco B."/>
            <person name="Schwarz E.M."/>
        </authorList>
    </citation>
    <scope>NUCLEOTIDE SEQUENCE [LARGE SCALE GENOMIC DNA]</scope>
    <source>
        <strain evidence="2 3">Aroian</strain>
        <tissue evidence="2">Whole animal</tissue>
    </source>
</reference>
<gene>
    <name evidence="2" type="primary">Necator_chrIV.g15043</name>
    <name evidence="2" type="ORF">RB195_001748</name>
</gene>
<feature type="region of interest" description="Disordered" evidence="1">
    <location>
        <begin position="112"/>
        <end position="132"/>
    </location>
</feature>
<evidence type="ECO:0000313" key="2">
    <source>
        <dbReference type="EMBL" id="KAK6749327.1"/>
    </source>
</evidence>
<comment type="caution">
    <text evidence="2">The sequence shown here is derived from an EMBL/GenBank/DDBJ whole genome shotgun (WGS) entry which is preliminary data.</text>
</comment>
<dbReference type="EMBL" id="JAVFWL010000004">
    <property type="protein sequence ID" value="KAK6749327.1"/>
    <property type="molecule type" value="Genomic_DNA"/>
</dbReference>
<evidence type="ECO:0000256" key="1">
    <source>
        <dbReference type="SAM" id="MobiDB-lite"/>
    </source>
</evidence>
<evidence type="ECO:0000313" key="3">
    <source>
        <dbReference type="Proteomes" id="UP001303046"/>
    </source>
</evidence>
<proteinExistence type="predicted"/>
<sequence length="162" mass="19146">MCMQKVKNEKFGRDDGINGEMLSFTSPSGIREKTKIIRSIRFVVYNALELIILDPLIKLREETTRDEQSGLRSGLIRKLLRRRVGYFCPMVCYNEKLYAEVDMVNWRMTRGKHQHHDRRLQDSNQKRPPARKRKFWTNLAKEDLRTFGVDRQVSHELPVDPG</sequence>